<proteinExistence type="predicted"/>
<organism evidence="1 2">
    <name type="scientific">Caerostris darwini</name>
    <dbReference type="NCBI Taxonomy" id="1538125"/>
    <lineage>
        <taxon>Eukaryota</taxon>
        <taxon>Metazoa</taxon>
        <taxon>Ecdysozoa</taxon>
        <taxon>Arthropoda</taxon>
        <taxon>Chelicerata</taxon>
        <taxon>Arachnida</taxon>
        <taxon>Araneae</taxon>
        <taxon>Araneomorphae</taxon>
        <taxon>Entelegynae</taxon>
        <taxon>Araneoidea</taxon>
        <taxon>Araneidae</taxon>
        <taxon>Caerostris</taxon>
    </lineage>
</organism>
<keyword evidence="2" id="KW-1185">Reference proteome</keyword>
<accession>A0AAV4SAX7</accession>
<evidence type="ECO:0000313" key="2">
    <source>
        <dbReference type="Proteomes" id="UP001054837"/>
    </source>
</evidence>
<evidence type="ECO:0000313" key="1">
    <source>
        <dbReference type="EMBL" id="GIY29570.1"/>
    </source>
</evidence>
<gene>
    <name evidence="1" type="primary">scrib_3</name>
    <name evidence="1" type="ORF">CDAR_258831</name>
</gene>
<dbReference type="Proteomes" id="UP001054837">
    <property type="component" value="Unassembled WGS sequence"/>
</dbReference>
<dbReference type="EMBL" id="BPLQ01007327">
    <property type="protein sequence ID" value="GIY29570.1"/>
    <property type="molecule type" value="Genomic_DNA"/>
</dbReference>
<feature type="non-terminal residue" evidence="1">
    <location>
        <position position="1"/>
    </location>
</feature>
<dbReference type="AlphaFoldDB" id="A0AAV4SAX7"/>
<protein>
    <submittedName>
        <fullName evidence="1">Protein lap4</fullName>
    </submittedName>
</protein>
<reference evidence="1 2" key="1">
    <citation type="submission" date="2021-06" db="EMBL/GenBank/DDBJ databases">
        <title>Caerostris darwini draft genome.</title>
        <authorList>
            <person name="Kono N."/>
            <person name="Arakawa K."/>
        </authorList>
    </citation>
    <scope>NUCLEOTIDE SEQUENCE [LARGE SCALE GENOMIC DNA]</scope>
</reference>
<sequence length="76" mass="8551">SNQDIVSHEKSVDERVLDVVRAAELLVNPTPRVYLHPPSSLKKKKTTTIVLSKHIVHPSSLEENQHSKPSYLPCEV</sequence>
<comment type="caution">
    <text evidence="1">The sequence shown here is derived from an EMBL/GenBank/DDBJ whole genome shotgun (WGS) entry which is preliminary data.</text>
</comment>
<name>A0AAV4SAX7_9ARAC</name>